<evidence type="ECO:0000256" key="1">
    <source>
        <dbReference type="ARBA" id="ARBA00023172"/>
    </source>
</evidence>
<proteinExistence type="predicted"/>
<dbReference type="InterPro" id="IPR013762">
    <property type="entry name" value="Integrase-like_cat_sf"/>
</dbReference>
<comment type="caution">
    <text evidence="3">The sequence shown here is derived from an EMBL/GenBank/DDBJ whole genome shotgun (WGS) entry which is preliminary data.</text>
</comment>
<evidence type="ECO:0000259" key="2">
    <source>
        <dbReference type="Pfam" id="PF00589"/>
    </source>
</evidence>
<reference evidence="3 4" key="1">
    <citation type="submission" date="2020-08" db="EMBL/GenBank/DDBJ databases">
        <title>Genomic Encyclopedia of Type Strains, Phase IV (KMG-IV): sequencing the most valuable type-strain genomes for metagenomic binning, comparative biology and taxonomic classification.</title>
        <authorList>
            <person name="Goeker M."/>
        </authorList>
    </citation>
    <scope>NUCLEOTIDE SEQUENCE [LARGE SCALE GENOMIC DNA]</scope>
    <source>
        <strain evidence="3 4">DSM 10368</strain>
    </source>
</reference>
<dbReference type="InterPro" id="IPR011010">
    <property type="entry name" value="DNA_brk_join_enz"/>
</dbReference>
<evidence type="ECO:0000313" key="3">
    <source>
        <dbReference type="EMBL" id="MBB3707490.1"/>
    </source>
</evidence>
<dbReference type="InterPro" id="IPR002104">
    <property type="entry name" value="Integrase_catalytic"/>
</dbReference>
<feature type="domain" description="Tyr recombinase" evidence="2">
    <location>
        <begin position="2"/>
        <end position="90"/>
    </location>
</feature>
<keyword evidence="1" id="KW-0233">DNA recombination</keyword>
<gene>
    <name evidence="3" type="ORF">FHS67_003821</name>
</gene>
<name>A0ABR6HAD6_AMIAI</name>
<dbReference type="Gene3D" id="1.10.443.10">
    <property type="entry name" value="Intergrase catalytic core"/>
    <property type="match status" value="1"/>
</dbReference>
<keyword evidence="4" id="KW-1185">Reference proteome</keyword>
<sequence>MSLKWTEVDAENSCLRLEDSKEGASVRPVGLSVLDMMDDLSRDEHDTFVFPGTVEGKPLVGFPKYWKKVLKGTILEDITPHVLRHSFASVANDLGFTEATVAATSMDF</sequence>
<evidence type="ECO:0000313" key="4">
    <source>
        <dbReference type="Proteomes" id="UP000577697"/>
    </source>
</evidence>
<organism evidence="3 4">
    <name type="scientific">Aminobacter aminovorans</name>
    <name type="common">Chelatobacter heintzii</name>
    <dbReference type="NCBI Taxonomy" id="83263"/>
    <lineage>
        <taxon>Bacteria</taxon>
        <taxon>Pseudomonadati</taxon>
        <taxon>Pseudomonadota</taxon>
        <taxon>Alphaproteobacteria</taxon>
        <taxon>Hyphomicrobiales</taxon>
        <taxon>Phyllobacteriaceae</taxon>
        <taxon>Aminobacter</taxon>
    </lineage>
</organism>
<accession>A0ABR6HAD6</accession>
<protein>
    <submittedName>
        <fullName evidence="3">Integrase</fullName>
    </submittedName>
</protein>
<dbReference type="SUPFAM" id="SSF56349">
    <property type="entry name" value="DNA breaking-rejoining enzymes"/>
    <property type="match status" value="1"/>
</dbReference>
<dbReference type="Pfam" id="PF00589">
    <property type="entry name" value="Phage_integrase"/>
    <property type="match status" value="1"/>
</dbReference>
<dbReference type="Proteomes" id="UP000577697">
    <property type="component" value="Unassembled WGS sequence"/>
</dbReference>
<dbReference type="EMBL" id="JACICB010000014">
    <property type="protein sequence ID" value="MBB3707490.1"/>
    <property type="molecule type" value="Genomic_DNA"/>
</dbReference>